<feature type="transmembrane region" description="Helical" evidence="1">
    <location>
        <begin position="148"/>
        <end position="170"/>
    </location>
</feature>
<feature type="transmembrane region" description="Helical" evidence="1">
    <location>
        <begin position="76"/>
        <end position="97"/>
    </location>
</feature>
<keyword evidence="1" id="KW-0812">Transmembrane</keyword>
<feature type="transmembrane region" description="Helical" evidence="1">
    <location>
        <begin position="109"/>
        <end position="128"/>
    </location>
</feature>
<evidence type="ECO:0000313" key="3">
    <source>
        <dbReference type="Proteomes" id="UP000831785"/>
    </source>
</evidence>
<evidence type="ECO:0000313" key="2">
    <source>
        <dbReference type="EMBL" id="UOQ51532.1"/>
    </source>
</evidence>
<proteinExistence type="predicted"/>
<accession>A0ABY4F4E8</accession>
<keyword evidence="1" id="KW-0472">Membrane</keyword>
<dbReference type="RefSeq" id="WP_244714742.1">
    <property type="nucleotide sequence ID" value="NZ_CP095049.1"/>
</dbReference>
<feature type="transmembrane region" description="Helical" evidence="1">
    <location>
        <begin position="222"/>
        <end position="242"/>
    </location>
</feature>
<evidence type="ECO:0000256" key="1">
    <source>
        <dbReference type="SAM" id="Phobius"/>
    </source>
</evidence>
<protein>
    <submittedName>
        <fullName evidence="2">Uncharacterized protein</fullName>
    </submittedName>
</protein>
<dbReference type="Proteomes" id="UP000831785">
    <property type="component" value="Chromosome"/>
</dbReference>
<feature type="transmembrane region" description="Helical" evidence="1">
    <location>
        <begin position="191"/>
        <end position="210"/>
    </location>
</feature>
<feature type="transmembrane region" description="Helical" evidence="1">
    <location>
        <begin position="254"/>
        <end position="273"/>
    </location>
</feature>
<organism evidence="2 3">
    <name type="scientific">Hymenobacter cellulosivorans</name>
    <dbReference type="NCBI Taxonomy" id="2932249"/>
    <lineage>
        <taxon>Bacteria</taxon>
        <taxon>Pseudomonadati</taxon>
        <taxon>Bacteroidota</taxon>
        <taxon>Cytophagia</taxon>
        <taxon>Cytophagales</taxon>
        <taxon>Hymenobacteraceae</taxon>
        <taxon>Hymenobacter</taxon>
    </lineage>
</organism>
<keyword evidence="1" id="KW-1133">Transmembrane helix</keyword>
<dbReference type="EMBL" id="CP095049">
    <property type="protein sequence ID" value="UOQ51532.1"/>
    <property type="molecule type" value="Genomic_DNA"/>
</dbReference>
<reference evidence="2 3" key="1">
    <citation type="submission" date="2022-04" db="EMBL/GenBank/DDBJ databases">
        <title>Hymenobacter sp. isolated from the air.</title>
        <authorList>
            <person name="Won M."/>
            <person name="Lee C.-M."/>
            <person name="Woen H.-Y."/>
            <person name="Kwon S.-W."/>
        </authorList>
    </citation>
    <scope>NUCLEOTIDE SEQUENCE [LARGE SCALE GENOMIC DNA]</scope>
    <source>
        <strain evidence="3">5116 S-27</strain>
    </source>
</reference>
<keyword evidence="3" id="KW-1185">Reference proteome</keyword>
<name>A0ABY4F4E8_9BACT</name>
<gene>
    <name evidence="2" type="ORF">MUN80_17400</name>
</gene>
<sequence length="279" mass="30625">MSAPAPAAPYSSTTKTTITALNSTAIYLLAYLLVNGLYQLATVRMAVRLSIPGVWQVSSVKFSITDPEWWRSAVIAVYGVGPAVCAVVGIVAAGWFWKRERGQRGLFKLFLVWVAFHACNHVLGAMVGDTVTESGFWYVPSWLFLAGNIPNLIVAVVFGIAQMIIGYFAAVGFLQTHDSITLMQYNNRRTLIMATILVPWVAGSILLTLLKLPDLSMNERLHFLTMGLLLLPLSVGCLNELFEFTVEAPQKTRLASGLMLLLLVVAAGWWAVLHQGIHF</sequence>
<feature type="transmembrane region" description="Helical" evidence="1">
    <location>
        <begin position="20"/>
        <end position="38"/>
    </location>
</feature>